<dbReference type="Proteomes" id="UP000729402">
    <property type="component" value="Unassembled WGS sequence"/>
</dbReference>
<reference evidence="2" key="2">
    <citation type="submission" date="2021-02" db="EMBL/GenBank/DDBJ databases">
        <authorList>
            <person name="Kimball J.A."/>
            <person name="Haas M.W."/>
            <person name="Macchietto M."/>
            <person name="Kono T."/>
            <person name="Duquette J."/>
            <person name="Shao M."/>
        </authorList>
    </citation>
    <scope>NUCLEOTIDE SEQUENCE</scope>
    <source>
        <tissue evidence="2">Fresh leaf tissue</tissue>
    </source>
</reference>
<evidence type="ECO:0000313" key="2">
    <source>
        <dbReference type="EMBL" id="KAG8052812.1"/>
    </source>
</evidence>
<comment type="caution">
    <text evidence="2">The sequence shown here is derived from an EMBL/GenBank/DDBJ whole genome shotgun (WGS) entry which is preliminary data.</text>
</comment>
<dbReference type="AlphaFoldDB" id="A0A8J5RP36"/>
<feature type="compositionally biased region" description="Low complexity" evidence="1">
    <location>
        <begin position="263"/>
        <end position="277"/>
    </location>
</feature>
<dbReference type="PANTHER" id="PTHR33673:SF36">
    <property type="entry name" value="MYB-LIKE PROTEIN Q"/>
    <property type="match status" value="1"/>
</dbReference>
<dbReference type="PANTHER" id="PTHR33673">
    <property type="entry name" value="SUPPRESSOR SRP40-LIKE PROTEIN"/>
    <property type="match status" value="1"/>
</dbReference>
<feature type="region of interest" description="Disordered" evidence="1">
    <location>
        <begin position="1"/>
        <end position="72"/>
    </location>
</feature>
<feature type="compositionally biased region" description="Low complexity" evidence="1">
    <location>
        <begin position="1"/>
        <end position="21"/>
    </location>
</feature>
<gene>
    <name evidence="2" type="ORF">GUJ93_ZPchr0001g32018</name>
</gene>
<sequence length="411" mass="43726">MEAPQSGSLPSSTSSPGWTSLETAEVPTPSEDMPSSDEPEEDGLKPDRRSSSSSTSSSSSSSEASEANSHFHLDATEASIPLVVASSDDVVAVSGDGAVVRTYEKAIASGNGTEVRTDDKVVASGDGAAVIPDDWVSWPQPPAQTADDPLVTQAPGVQTMLQPAAEAAAAPPGREGFDPGRIPASIFQAKPLTSSSQAEWSVASNESLFSIHGARPSTDLCGFYAGESRSHFDYFYDEAMATAGGGAEPDWKLATVAEGTEPAGASGSARSDASGGSDRTKQKNVAFGRHESGSGGSSSNFSFAFPILPETTTSPRKRDYNGGVGMYHPLQKEYEQPQPTLASPMSAFEEMTTEEERRRRTGWFCCCGECCGCCWFACSWSSCCYCCRWRWCCECRCCCPNLYRCNWCLSF</sequence>
<evidence type="ECO:0000313" key="3">
    <source>
        <dbReference type="Proteomes" id="UP000729402"/>
    </source>
</evidence>
<accession>A0A8J5RP36</accession>
<name>A0A8J5RP36_ZIZPA</name>
<keyword evidence="3" id="KW-1185">Reference proteome</keyword>
<evidence type="ECO:0000256" key="1">
    <source>
        <dbReference type="SAM" id="MobiDB-lite"/>
    </source>
</evidence>
<organism evidence="2 3">
    <name type="scientific">Zizania palustris</name>
    <name type="common">Northern wild rice</name>
    <dbReference type="NCBI Taxonomy" id="103762"/>
    <lineage>
        <taxon>Eukaryota</taxon>
        <taxon>Viridiplantae</taxon>
        <taxon>Streptophyta</taxon>
        <taxon>Embryophyta</taxon>
        <taxon>Tracheophyta</taxon>
        <taxon>Spermatophyta</taxon>
        <taxon>Magnoliopsida</taxon>
        <taxon>Liliopsida</taxon>
        <taxon>Poales</taxon>
        <taxon>Poaceae</taxon>
        <taxon>BOP clade</taxon>
        <taxon>Oryzoideae</taxon>
        <taxon>Oryzeae</taxon>
        <taxon>Zizaniinae</taxon>
        <taxon>Zizania</taxon>
    </lineage>
</organism>
<dbReference type="EMBL" id="JAAALK010000288">
    <property type="protein sequence ID" value="KAG8052812.1"/>
    <property type="molecule type" value="Genomic_DNA"/>
</dbReference>
<feature type="compositionally biased region" description="Low complexity" evidence="1">
    <location>
        <begin position="51"/>
        <end position="68"/>
    </location>
</feature>
<dbReference type="OrthoDB" id="676141at2759"/>
<reference evidence="2" key="1">
    <citation type="journal article" date="2021" name="bioRxiv">
        <title>Whole Genome Assembly and Annotation of Northern Wild Rice, Zizania palustris L., Supports a Whole Genome Duplication in the Zizania Genus.</title>
        <authorList>
            <person name="Haas M."/>
            <person name="Kono T."/>
            <person name="Macchietto M."/>
            <person name="Millas R."/>
            <person name="McGilp L."/>
            <person name="Shao M."/>
            <person name="Duquette J."/>
            <person name="Hirsch C.N."/>
            <person name="Kimball J."/>
        </authorList>
    </citation>
    <scope>NUCLEOTIDE SEQUENCE</scope>
    <source>
        <tissue evidence="2">Fresh leaf tissue</tissue>
    </source>
</reference>
<proteinExistence type="predicted"/>
<feature type="region of interest" description="Disordered" evidence="1">
    <location>
        <begin position="259"/>
        <end position="297"/>
    </location>
</feature>
<protein>
    <submittedName>
        <fullName evidence="2">Uncharacterized protein</fullName>
    </submittedName>
</protein>